<dbReference type="InterPro" id="IPR025836">
    <property type="entry name" value="Zn_knuckle_CX2CX4HX4C"/>
</dbReference>
<organism evidence="2 3">
    <name type="scientific">Camelina sativa</name>
    <name type="common">False flax</name>
    <name type="synonym">Myagrum sativum</name>
    <dbReference type="NCBI Taxonomy" id="90675"/>
    <lineage>
        <taxon>Eukaryota</taxon>
        <taxon>Viridiplantae</taxon>
        <taxon>Streptophyta</taxon>
        <taxon>Embryophyta</taxon>
        <taxon>Tracheophyta</taxon>
        <taxon>Spermatophyta</taxon>
        <taxon>Magnoliopsida</taxon>
        <taxon>eudicotyledons</taxon>
        <taxon>Gunneridae</taxon>
        <taxon>Pentapetalae</taxon>
        <taxon>rosids</taxon>
        <taxon>malvids</taxon>
        <taxon>Brassicales</taxon>
        <taxon>Brassicaceae</taxon>
        <taxon>Camelineae</taxon>
        <taxon>Camelina</taxon>
    </lineage>
</organism>
<reference evidence="2" key="1">
    <citation type="journal article" date="2014" name="Nat. Commun.">
        <title>The emerging biofuel crop Camelina sativa retains a highly undifferentiated hexaploid genome structure.</title>
        <authorList>
            <person name="Kagale S."/>
            <person name="Koh C."/>
            <person name="Nixon J."/>
            <person name="Bollina V."/>
            <person name="Clarke W.E."/>
            <person name="Tuteja R."/>
            <person name="Spillane C."/>
            <person name="Robinson S.J."/>
            <person name="Links M.G."/>
            <person name="Clarke C."/>
            <person name="Higgins E.E."/>
            <person name="Huebert T."/>
            <person name="Sharpe A.G."/>
            <person name="Parkin I.A."/>
        </authorList>
    </citation>
    <scope>NUCLEOTIDE SEQUENCE [LARGE SCALE GENOMIC DNA]</scope>
    <source>
        <strain evidence="2">cv. DH55</strain>
    </source>
</reference>
<evidence type="ECO:0000259" key="1">
    <source>
        <dbReference type="Pfam" id="PF14392"/>
    </source>
</evidence>
<name>A0ABM0YIY6_CAMSA</name>
<dbReference type="InterPro" id="IPR040256">
    <property type="entry name" value="At4g02000-like"/>
</dbReference>
<dbReference type="GeneID" id="104778944"/>
<evidence type="ECO:0000313" key="2">
    <source>
        <dbReference type="Proteomes" id="UP000694864"/>
    </source>
</evidence>
<dbReference type="PANTHER" id="PTHR31286">
    <property type="entry name" value="GLYCINE-RICH CELL WALL STRUCTURAL PROTEIN 1.8-LIKE"/>
    <property type="match status" value="1"/>
</dbReference>
<gene>
    <name evidence="3" type="primary">LOC104778944</name>
</gene>
<dbReference type="Proteomes" id="UP000694864">
    <property type="component" value="Chromosome 3"/>
</dbReference>
<dbReference type="RefSeq" id="XP_010501650.1">
    <property type="nucleotide sequence ID" value="XM_010503348.1"/>
</dbReference>
<accession>A0ABM0YIY6</accession>
<protein>
    <submittedName>
        <fullName evidence="3">Uncharacterized protein At4g02000-like</fullName>
    </submittedName>
</protein>
<keyword evidence="2" id="KW-1185">Reference proteome</keyword>
<dbReference type="Pfam" id="PF14392">
    <property type="entry name" value="zf-CCHC_4"/>
    <property type="match status" value="1"/>
</dbReference>
<feature type="domain" description="Zinc knuckle CX2CX4HX4C" evidence="1">
    <location>
        <begin position="85"/>
        <end position="132"/>
    </location>
</feature>
<reference evidence="3" key="2">
    <citation type="submission" date="2025-08" db="UniProtKB">
        <authorList>
            <consortium name="RefSeq"/>
        </authorList>
    </citation>
    <scope>IDENTIFICATION</scope>
    <source>
        <tissue evidence="3">Leaf</tissue>
    </source>
</reference>
<dbReference type="PANTHER" id="PTHR31286:SF178">
    <property type="entry name" value="DUF4283 DOMAIN-CONTAINING PROTEIN"/>
    <property type="match status" value="1"/>
</dbReference>
<evidence type="ECO:0000313" key="3">
    <source>
        <dbReference type="RefSeq" id="XP_010501650.1"/>
    </source>
</evidence>
<sequence>MNEVLKTGVWTQDDWGMVMDKWVENPPPEYLMFLPVWIRLRNIPVNHYTKDTISRFAEYVGRILDFPFDVEEAQSKDYVRVRVLLDVSRRLRNSKGLQLPNGSVVSVGIDYERIRKRCFQCQRMTHDKTCCPFTTKNPITPLGENIADSTNDARHGKSLDLRFKMLILPLFKQQRS</sequence>
<proteinExistence type="predicted"/>